<dbReference type="EC" id="1.4.1.1" evidence="1"/>
<accession>A0ACC5T4F7</accession>
<sequence>MPTTGEERSMRVGCPKEIKNHEYRVGLTPGSVREYVAHGHEVIVETKAGAGIGADDDTYRAAGAKIVATAKDVFEKSDMIVKVKEPQPSEWAQLRDGQILYTYLHLAPDPEQTKGLINSGVTAIAYETVTDERGGLPLLAPMSEVAGRLAIQAGATSLQKANGGRGILLGGVPGVLPAKVAIIGGGVVGLHAARMAAGLGADVSILDRSIPRLRQLDDIFGGRVHTRFSTIDALEDEVFSADLVIGAVLIPGAAAPKLVTREMLTGMKKGAVIVDVAIDQGGCFETSHATTHSDPTYEVEGIVHYCVANMPGAVPVTSAHALNNATLYYGLQLADRGLKAIAEDRHLRAGLNIHRGRVTNAPVAEALGYDAYAPEAVLNVA</sequence>
<dbReference type="EMBL" id="JAGGJR010000012">
    <property type="protein sequence ID" value="MBP1875786.1"/>
    <property type="molecule type" value="Genomic_DNA"/>
</dbReference>
<name>A0ACC5T4F7_ENSAD</name>
<evidence type="ECO:0000313" key="1">
    <source>
        <dbReference type="EMBL" id="MBP1875786.1"/>
    </source>
</evidence>
<protein>
    <submittedName>
        <fullName evidence="1">Alanine dehydrogenase</fullName>
        <ecNumber evidence="1">1.4.1.1</ecNumber>
    </submittedName>
</protein>
<gene>
    <name evidence="1" type="ORF">J2Z19_005523</name>
</gene>
<proteinExistence type="predicted"/>
<comment type="caution">
    <text evidence="1">The sequence shown here is derived from an EMBL/GenBank/DDBJ whole genome shotgun (WGS) entry which is preliminary data.</text>
</comment>
<organism evidence="1 2">
    <name type="scientific">Ensifer adhaerens</name>
    <name type="common">Sinorhizobium morelense</name>
    <dbReference type="NCBI Taxonomy" id="106592"/>
    <lineage>
        <taxon>Bacteria</taxon>
        <taxon>Pseudomonadati</taxon>
        <taxon>Pseudomonadota</taxon>
        <taxon>Alphaproteobacteria</taxon>
        <taxon>Hyphomicrobiales</taxon>
        <taxon>Rhizobiaceae</taxon>
        <taxon>Sinorhizobium/Ensifer group</taxon>
        <taxon>Ensifer</taxon>
    </lineage>
</organism>
<keyword evidence="2" id="KW-1185">Reference proteome</keyword>
<reference evidence="1" key="1">
    <citation type="submission" date="2021-03" db="EMBL/GenBank/DDBJ databases">
        <title>Genomic Encyclopedia of Type Strains, Phase IV (KMG-IV): sequencing the most valuable type-strain genomes for metagenomic binning, comparative biology and taxonomic classification.</title>
        <authorList>
            <person name="Goeker M."/>
        </authorList>
    </citation>
    <scope>NUCLEOTIDE SEQUENCE</scope>
    <source>
        <strain evidence="1">DSM 18131</strain>
    </source>
</reference>
<dbReference type="Proteomes" id="UP000823773">
    <property type="component" value="Unassembled WGS sequence"/>
</dbReference>
<evidence type="ECO:0000313" key="2">
    <source>
        <dbReference type="Proteomes" id="UP000823773"/>
    </source>
</evidence>
<keyword evidence="1" id="KW-0560">Oxidoreductase</keyword>